<keyword evidence="2" id="KW-1185">Reference proteome</keyword>
<protein>
    <recommendedName>
        <fullName evidence="3">TRPM SLOG domain-containing protein</fullName>
    </recommendedName>
</protein>
<sequence length="133" mass="14868">MEDVKQTSRNDDLYATNVKIYVESTTCTYDVRNLIEQSCPALIIRSQEAIPKVVKHIYSHLAAHSSHSDESFPDIIISLISGRNTIDLQKQKQIEKALLQIISHCNSWLVVSGEACDPLAFAASKMIHAKESL</sequence>
<gene>
    <name evidence="1" type="ORF">NLS_LOCUS9955</name>
</gene>
<name>A0A3P7JPI9_LITSI</name>
<dbReference type="EMBL" id="UYRX01002176">
    <property type="protein sequence ID" value="VDM92864.1"/>
    <property type="molecule type" value="Genomic_DNA"/>
</dbReference>
<organism evidence="1 2">
    <name type="scientific">Litomosoides sigmodontis</name>
    <name type="common">Filarial nematode worm</name>
    <dbReference type="NCBI Taxonomy" id="42156"/>
    <lineage>
        <taxon>Eukaryota</taxon>
        <taxon>Metazoa</taxon>
        <taxon>Ecdysozoa</taxon>
        <taxon>Nematoda</taxon>
        <taxon>Chromadorea</taxon>
        <taxon>Rhabditida</taxon>
        <taxon>Spirurina</taxon>
        <taxon>Spiruromorpha</taxon>
        <taxon>Filarioidea</taxon>
        <taxon>Onchocercidae</taxon>
        <taxon>Litomosoides</taxon>
    </lineage>
</organism>
<dbReference type="OrthoDB" id="5857550at2759"/>
<dbReference type="STRING" id="42156.A0A3P7JPI9"/>
<dbReference type="Proteomes" id="UP000277928">
    <property type="component" value="Unassembled WGS sequence"/>
</dbReference>
<dbReference type="AlphaFoldDB" id="A0A3P7JPI9"/>
<evidence type="ECO:0000313" key="2">
    <source>
        <dbReference type="Proteomes" id="UP000277928"/>
    </source>
</evidence>
<evidence type="ECO:0008006" key="3">
    <source>
        <dbReference type="Google" id="ProtNLM"/>
    </source>
</evidence>
<accession>A0A3P7JPI9</accession>
<evidence type="ECO:0000313" key="1">
    <source>
        <dbReference type="EMBL" id="VDM92864.1"/>
    </source>
</evidence>
<reference evidence="1 2" key="1">
    <citation type="submission" date="2018-08" db="EMBL/GenBank/DDBJ databases">
        <authorList>
            <person name="Laetsch R D."/>
            <person name="Stevens L."/>
            <person name="Kumar S."/>
            <person name="Blaxter L. M."/>
        </authorList>
    </citation>
    <scope>NUCLEOTIDE SEQUENCE [LARGE SCALE GENOMIC DNA]</scope>
</reference>
<proteinExistence type="predicted"/>
<feature type="non-terminal residue" evidence="1">
    <location>
        <position position="133"/>
    </location>
</feature>